<proteinExistence type="predicted"/>
<name>A0A7X0L102_9ACTN</name>
<dbReference type="Proteomes" id="UP000546324">
    <property type="component" value="Unassembled WGS sequence"/>
</dbReference>
<gene>
    <name evidence="2" type="ORF">BKA00_004987</name>
</gene>
<sequence>MGANTERDQDGSGLDRYWRRRVWTLAGVLGAVGLLAWTCQGGTGGAGEDEPGRDVGAAERTSAPPPSAMPTVTVTTTTTPAPEQADGGPCDRDDLVVNMSAARNVYAGAERPEFRVTVVSTGEGSCAFDTGSLEVRITSGADRVWSSAKCRKGAAPKATLRRGIPYVDDVVWDRRRDCKGTVRARPGTYVATLKGARAKKEIFALR</sequence>
<evidence type="ECO:0000313" key="2">
    <source>
        <dbReference type="EMBL" id="MBB6398073.1"/>
    </source>
</evidence>
<evidence type="ECO:0000313" key="3">
    <source>
        <dbReference type="Proteomes" id="UP000546324"/>
    </source>
</evidence>
<comment type="caution">
    <text evidence="2">The sequence shown here is derived from an EMBL/GenBank/DDBJ whole genome shotgun (WGS) entry which is preliminary data.</text>
</comment>
<keyword evidence="3" id="KW-1185">Reference proteome</keyword>
<evidence type="ECO:0000256" key="1">
    <source>
        <dbReference type="SAM" id="MobiDB-lite"/>
    </source>
</evidence>
<dbReference type="AlphaFoldDB" id="A0A7X0L102"/>
<protein>
    <recommendedName>
        <fullName evidence="4">DUF4232 domain-containing protein</fullName>
    </recommendedName>
</protein>
<accession>A0A7X0L102</accession>
<feature type="region of interest" description="Disordered" evidence="1">
    <location>
        <begin position="43"/>
        <end position="92"/>
    </location>
</feature>
<evidence type="ECO:0008006" key="4">
    <source>
        <dbReference type="Google" id="ProtNLM"/>
    </source>
</evidence>
<feature type="compositionally biased region" description="Low complexity" evidence="1">
    <location>
        <begin position="69"/>
        <end position="82"/>
    </location>
</feature>
<organism evidence="2 3">
    <name type="scientific">Actinomadura coerulea</name>
    <dbReference type="NCBI Taxonomy" id="46159"/>
    <lineage>
        <taxon>Bacteria</taxon>
        <taxon>Bacillati</taxon>
        <taxon>Actinomycetota</taxon>
        <taxon>Actinomycetes</taxon>
        <taxon>Streptosporangiales</taxon>
        <taxon>Thermomonosporaceae</taxon>
        <taxon>Actinomadura</taxon>
    </lineage>
</organism>
<reference evidence="2 3" key="1">
    <citation type="submission" date="2020-08" db="EMBL/GenBank/DDBJ databases">
        <title>Sequencing the genomes of 1000 actinobacteria strains.</title>
        <authorList>
            <person name="Klenk H.-P."/>
        </authorList>
    </citation>
    <scope>NUCLEOTIDE SEQUENCE [LARGE SCALE GENOMIC DNA]</scope>
    <source>
        <strain evidence="2 3">DSM 43675</strain>
    </source>
</reference>
<dbReference type="RefSeq" id="WP_185028771.1">
    <property type="nucleotide sequence ID" value="NZ_JACHMQ010000001.1"/>
</dbReference>
<dbReference type="EMBL" id="JACHMQ010000001">
    <property type="protein sequence ID" value="MBB6398073.1"/>
    <property type="molecule type" value="Genomic_DNA"/>
</dbReference>